<dbReference type="Proteomes" id="UP001207742">
    <property type="component" value="Unassembled WGS sequence"/>
</dbReference>
<dbReference type="RefSeq" id="WP_264732684.1">
    <property type="nucleotide sequence ID" value="NZ_JAPDNS010000002.1"/>
</dbReference>
<name>A0ABT3IPH2_9BACT</name>
<organism evidence="1 2">
    <name type="scientific">Chitinophaga nivalis</name>
    <dbReference type="NCBI Taxonomy" id="2991709"/>
    <lineage>
        <taxon>Bacteria</taxon>
        <taxon>Pseudomonadati</taxon>
        <taxon>Bacteroidota</taxon>
        <taxon>Chitinophagia</taxon>
        <taxon>Chitinophagales</taxon>
        <taxon>Chitinophagaceae</taxon>
        <taxon>Chitinophaga</taxon>
    </lineage>
</organism>
<reference evidence="1 2" key="1">
    <citation type="submission" date="2022-10" db="EMBL/GenBank/DDBJ databases">
        <title>Chitinophaga nivalis PC15 sp. nov., isolated from Pyeongchang county, South Korea.</title>
        <authorList>
            <person name="Trinh H.N."/>
        </authorList>
    </citation>
    <scope>NUCLEOTIDE SEQUENCE [LARGE SCALE GENOMIC DNA]</scope>
    <source>
        <strain evidence="1 2">PC14</strain>
    </source>
</reference>
<keyword evidence="2" id="KW-1185">Reference proteome</keyword>
<proteinExistence type="predicted"/>
<gene>
    <name evidence="1" type="ORF">OL497_18315</name>
</gene>
<sequence>MKKHYLLPVLCYAMVACHEPEKAVENSIGAPPLAAAVGNIAGNAMQLSGPCAVIYTPDSVQTAALKQEEGEEAFYSIAEDYESQLADATAFLEQKGIKTIHPQGGIVQFRSQEGNNIALDLNDKNFSWEIWLFDGKALHNINVADFENEYRKYFK</sequence>
<dbReference type="PROSITE" id="PS51257">
    <property type="entry name" value="PROKAR_LIPOPROTEIN"/>
    <property type="match status" value="1"/>
</dbReference>
<evidence type="ECO:0008006" key="3">
    <source>
        <dbReference type="Google" id="ProtNLM"/>
    </source>
</evidence>
<evidence type="ECO:0000313" key="2">
    <source>
        <dbReference type="Proteomes" id="UP001207742"/>
    </source>
</evidence>
<protein>
    <recommendedName>
        <fullName evidence="3">Lipoprotein</fullName>
    </recommendedName>
</protein>
<dbReference type="EMBL" id="JAPDNS010000002">
    <property type="protein sequence ID" value="MCW3485866.1"/>
    <property type="molecule type" value="Genomic_DNA"/>
</dbReference>
<evidence type="ECO:0000313" key="1">
    <source>
        <dbReference type="EMBL" id="MCW3485866.1"/>
    </source>
</evidence>
<accession>A0ABT3IPH2</accession>
<comment type="caution">
    <text evidence="1">The sequence shown here is derived from an EMBL/GenBank/DDBJ whole genome shotgun (WGS) entry which is preliminary data.</text>
</comment>